<accession>A0A9W7H9Q4</accession>
<dbReference type="SMART" id="SM00743">
    <property type="entry name" value="Agenet"/>
    <property type="match status" value="1"/>
</dbReference>
<dbReference type="Pfam" id="PF05641">
    <property type="entry name" value="Agenet"/>
    <property type="match status" value="1"/>
</dbReference>
<feature type="domain" description="Agenet" evidence="1">
    <location>
        <begin position="104"/>
        <end position="164"/>
    </location>
</feature>
<dbReference type="AlphaFoldDB" id="A0A9W7H9Q4"/>
<name>A0A9W7H9Q4_HIBTR</name>
<dbReference type="PANTHER" id="PTHR36805">
    <property type="entry name" value="AGENET DOMAIN-CONTAINING PROTEIN"/>
    <property type="match status" value="1"/>
</dbReference>
<dbReference type="PANTHER" id="PTHR36805:SF7">
    <property type="entry name" value="AGENET DOMAIN-CONTAINING PROTEIN"/>
    <property type="match status" value="1"/>
</dbReference>
<organism evidence="2 3">
    <name type="scientific">Hibiscus trionum</name>
    <name type="common">Flower of an hour</name>
    <dbReference type="NCBI Taxonomy" id="183268"/>
    <lineage>
        <taxon>Eukaryota</taxon>
        <taxon>Viridiplantae</taxon>
        <taxon>Streptophyta</taxon>
        <taxon>Embryophyta</taxon>
        <taxon>Tracheophyta</taxon>
        <taxon>Spermatophyta</taxon>
        <taxon>Magnoliopsida</taxon>
        <taxon>eudicotyledons</taxon>
        <taxon>Gunneridae</taxon>
        <taxon>Pentapetalae</taxon>
        <taxon>rosids</taxon>
        <taxon>malvids</taxon>
        <taxon>Malvales</taxon>
        <taxon>Malvaceae</taxon>
        <taxon>Malvoideae</taxon>
        <taxon>Hibiscus</taxon>
    </lineage>
</organism>
<comment type="caution">
    <text evidence="2">The sequence shown here is derived from an EMBL/GenBank/DDBJ whole genome shotgun (WGS) entry which is preliminary data.</text>
</comment>
<dbReference type="OrthoDB" id="1894168at2759"/>
<protein>
    <recommendedName>
        <fullName evidence="1">Agenet domain-containing protein</fullName>
    </recommendedName>
</protein>
<dbReference type="Proteomes" id="UP001165190">
    <property type="component" value="Unassembled WGS sequence"/>
</dbReference>
<sequence length="205" mass="23946">MDPHNLPFEVGQLVETRSFLPGYRGAWFRCKIKGISSKNKELGHALEYVDFPDEKIHWTKLYQCRKSKDKKRTLMVRPCFPSVYRERQMPDVNIISETVVIVNDFWKVGDLVDWWTDNCFWTGRITEKLDDENVKVELLPPPEGEGSLYDASCKDLRPSLDWSVDEGWKLPKGNKYGLFCARIVKPLNQGNNASNIQFVFQYFVF</sequence>
<dbReference type="InterPro" id="IPR008395">
    <property type="entry name" value="Agenet-like_dom"/>
</dbReference>
<proteinExistence type="predicted"/>
<evidence type="ECO:0000313" key="2">
    <source>
        <dbReference type="EMBL" id="GMI73273.1"/>
    </source>
</evidence>
<dbReference type="EMBL" id="BSYR01000010">
    <property type="protein sequence ID" value="GMI73273.1"/>
    <property type="molecule type" value="Genomic_DNA"/>
</dbReference>
<evidence type="ECO:0000259" key="1">
    <source>
        <dbReference type="SMART" id="SM00743"/>
    </source>
</evidence>
<evidence type="ECO:0000313" key="3">
    <source>
        <dbReference type="Proteomes" id="UP001165190"/>
    </source>
</evidence>
<keyword evidence="3" id="KW-1185">Reference proteome</keyword>
<reference evidence="2" key="1">
    <citation type="submission" date="2023-05" db="EMBL/GenBank/DDBJ databases">
        <title>Genome and transcriptome analyses reveal genes involved in the formation of fine ridges on petal epidermal cells in Hibiscus trionum.</title>
        <authorList>
            <person name="Koshimizu S."/>
            <person name="Masuda S."/>
            <person name="Ishii T."/>
            <person name="Shirasu K."/>
            <person name="Hoshino A."/>
            <person name="Arita M."/>
        </authorList>
    </citation>
    <scope>NUCLEOTIDE SEQUENCE</scope>
    <source>
        <strain evidence="2">Hamamatsu line</strain>
    </source>
</reference>
<dbReference type="InterPro" id="IPR014002">
    <property type="entry name" value="Agenet_dom_plant"/>
</dbReference>
<gene>
    <name evidence="2" type="ORF">HRI_000996600</name>
</gene>